<gene>
    <name evidence="3" type="ORF">Tco_0819153</name>
</gene>
<dbReference type="PANTHER" id="PTHR33116">
    <property type="entry name" value="REVERSE TRANSCRIPTASE ZINC-BINDING DOMAIN-CONTAINING PROTEIN-RELATED-RELATED"/>
    <property type="match status" value="1"/>
</dbReference>
<reference evidence="3" key="1">
    <citation type="journal article" date="2022" name="Int. J. Mol. Sci.">
        <title>Draft Genome of Tanacetum Coccineum: Genomic Comparison of Closely Related Tanacetum-Family Plants.</title>
        <authorList>
            <person name="Yamashiro T."/>
            <person name="Shiraishi A."/>
            <person name="Nakayama K."/>
            <person name="Satake H."/>
        </authorList>
    </citation>
    <scope>NUCLEOTIDE SEQUENCE</scope>
</reference>
<reference evidence="3" key="2">
    <citation type="submission" date="2022-01" db="EMBL/GenBank/DDBJ databases">
        <authorList>
            <person name="Yamashiro T."/>
            <person name="Shiraishi A."/>
            <person name="Satake H."/>
            <person name="Nakayama K."/>
        </authorList>
    </citation>
    <scope>NUCLEOTIDE SEQUENCE</scope>
</reference>
<feature type="domain" description="Reverse transcriptase zinc-binding" evidence="2">
    <location>
        <begin position="881"/>
        <end position="966"/>
    </location>
</feature>
<organism evidence="3 4">
    <name type="scientific">Tanacetum coccineum</name>
    <dbReference type="NCBI Taxonomy" id="301880"/>
    <lineage>
        <taxon>Eukaryota</taxon>
        <taxon>Viridiplantae</taxon>
        <taxon>Streptophyta</taxon>
        <taxon>Embryophyta</taxon>
        <taxon>Tracheophyta</taxon>
        <taxon>Spermatophyta</taxon>
        <taxon>Magnoliopsida</taxon>
        <taxon>eudicotyledons</taxon>
        <taxon>Gunneridae</taxon>
        <taxon>Pentapetalae</taxon>
        <taxon>asterids</taxon>
        <taxon>campanulids</taxon>
        <taxon>Asterales</taxon>
        <taxon>Asteraceae</taxon>
        <taxon>Asteroideae</taxon>
        <taxon>Anthemideae</taxon>
        <taxon>Anthemidinae</taxon>
        <taxon>Tanacetum</taxon>
    </lineage>
</organism>
<name>A0ABQ5AAC4_9ASTR</name>
<dbReference type="SUPFAM" id="SSF56672">
    <property type="entry name" value="DNA/RNA polymerases"/>
    <property type="match status" value="1"/>
</dbReference>
<dbReference type="Pfam" id="PF13966">
    <property type="entry name" value="zf-RVT"/>
    <property type="match status" value="1"/>
</dbReference>
<evidence type="ECO:0000259" key="2">
    <source>
        <dbReference type="Pfam" id="PF13966"/>
    </source>
</evidence>
<dbReference type="InterPro" id="IPR026960">
    <property type="entry name" value="RVT-Znf"/>
</dbReference>
<dbReference type="InterPro" id="IPR000477">
    <property type="entry name" value="RT_dom"/>
</dbReference>
<sequence length="1072" mass="121316">MSKIADLLGRPVDHMVKPHFSSCSVEIFGGANTVPAWFINRGGSVLYIPFEAVEEVMSSFSNTCMVYSLETSRVSLVKTMSKTPWAKYVLEDGPWLIRTVPLILNVWSPNTDLKKAEVKKAPVWIKLHHVPIVAYSEIGLSLITTQLALIEVSAENELLDSLVIAIPIDKDNGHTLATIDVEYEWNPPRCATCKIFDHHSDICPKLVKDQPVVNDADEGFVEVKKKKHKNKNKQHKVAGLRLTKPQPQLLYRRVDRGETSQKVHTDKAPIVTQAPEFIVKNSFGPLDENEGDGFHDESLKQDDVLNVSDNDVDEEFQVDRNGNVSSNRDFNVSLYLKESTACGSNVDISMRDFLDCVEDIKMLDVQSTGLRVVKKLKNLKKPLRKLLYDNGNVHANVNKLRTNLDAIQTALDADPFNVALLHDAFVTHYEMFLGHEGETSNFNYANLFNVRLNDQDAQDMVREISNQEVKDAIFSIGDDKSPGPDGFTAAFFKEAWNIIANDVYLAVREFFRNGTLLKEINHTIIALLPKVKSPSRVNDYRPISCCNVLFKCISKIIANRIKHSLKTIISPNQSAFIPGRSITDNILLTQELMHNYHLERGTPRCAFKVDIQKAYDTVDWDFLRIILLGFGFHQKMVSWIMECVTSTSYSICVNGSLHGYFKGKRGLRQGDPLSRFMYCSKMELVNLCFADDLFLFAYGDVGSASIIMEALDEFKNASGLVPSLPKIPFSSSRLMIRDCNELVDKFQIPYLLGSVSFSSSVLLIYESSMRQFLWCHGSSGKGKSKVAWEIACLPKHEGGLGIRRLECFNSALMASHIWKLLTLKESLWDTLSLWSDYMEELSSACAQISPRNIVRSGLSLQSKVQDVIHHGLWIHGNVRISVSQVWDDIRHRESKVMSIGMVWFPSCIPRHAINLWLIIRRKLKTQDLVPMWDVSDSLGMVCSLCESVPDSHDHLFFECPFAKGIWDRVKDCAGLAHYTPNVYVIIQSLMPIMKRRTTNSVVAKLVVAAATYYVWQERNWRLFKKGKRSPDQIVECIKSSVRLKLLSCKLKKSKNGERLEPAFEDLPNSGFK</sequence>
<dbReference type="CDD" id="cd01650">
    <property type="entry name" value="RT_nLTR_like"/>
    <property type="match status" value="1"/>
</dbReference>
<protein>
    <recommendedName>
        <fullName evidence="5">Reverse transcriptase domain-containing protein</fullName>
    </recommendedName>
</protein>
<evidence type="ECO:0000313" key="3">
    <source>
        <dbReference type="EMBL" id="GJS97983.1"/>
    </source>
</evidence>
<dbReference type="EMBL" id="BQNB010012007">
    <property type="protein sequence ID" value="GJS97983.1"/>
    <property type="molecule type" value="Genomic_DNA"/>
</dbReference>
<feature type="domain" description="Reverse transcriptase" evidence="1">
    <location>
        <begin position="537"/>
        <end position="730"/>
    </location>
</feature>
<dbReference type="Pfam" id="PF00078">
    <property type="entry name" value="RVT_1"/>
    <property type="match status" value="1"/>
</dbReference>
<accession>A0ABQ5AAC4</accession>
<proteinExistence type="predicted"/>
<comment type="caution">
    <text evidence="3">The sequence shown here is derived from an EMBL/GenBank/DDBJ whole genome shotgun (WGS) entry which is preliminary data.</text>
</comment>
<keyword evidence="4" id="KW-1185">Reference proteome</keyword>
<evidence type="ECO:0008006" key="5">
    <source>
        <dbReference type="Google" id="ProtNLM"/>
    </source>
</evidence>
<evidence type="ECO:0000313" key="4">
    <source>
        <dbReference type="Proteomes" id="UP001151760"/>
    </source>
</evidence>
<dbReference type="PANTHER" id="PTHR33116:SF76">
    <property type="entry name" value="DUF4283 DOMAIN-CONTAINING PROTEIN"/>
    <property type="match status" value="1"/>
</dbReference>
<evidence type="ECO:0000259" key="1">
    <source>
        <dbReference type="Pfam" id="PF00078"/>
    </source>
</evidence>
<dbReference type="Proteomes" id="UP001151760">
    <property type="component" value="Unassembled WGS sequence"/>
</dbReference>
<dbReference type="InterPro" id="IPR043502">
    <property type="entry name" value="DNA/RNA_pol_sf"/>
</dbReference>